<evidence type="ECO:0000256" key="2">
    <source>
        <dbReference type="SAM" id="MobiDB-lite"/>
    </source>
</evidence>
<feature type="region of interest" description="Disordered" evidence="2">
    <location>
        <begin position="675"/>
        <end position="699"/>
    </location>
</feature>
<dbReference type="GeneID" id="7833756"/>
<evidence type="ECO:0000313" key="4">
    <source>
        <dbReference type="Proteomes" id="UP000009168"/>
    </source>
</evidence>
<dbReference type="KEGG" id="tet:TTHERM_00578670"/>
<proteinExistence type="predicted"/>
<dbReference type="InParanoid" id="I7LWP9"/>
<accession>I7LWP9</accession>
<feature type="coiled-coil region" evidence="1">
    <location>
        <begin position="730"/>
        <end position="782"/>
    </location>
</feature>
<keyword evidence="4" id="KW-1185">Reference proteome</keyword>
<protein>
    <submittedName>
        <fullName evidence="3">Uncharacterized protein</fullName>
    </submittedName>
</protein>
<gene>
    <name evidence="3" type="ORF">TTHERM_00578670</name>
</gene>
<feature type="coiled-coil region" evidence="1">
    <location>
        <begin position="473"/>
        <end position="504"/>
    </location>
</feature>
<dbReference type="RefSeq" id="XP_001022868.3">
    <property type="nucleotide sequence ID" value="XM_001022868.3"/>
</dbReference>
<name>I7LWP9_TETTS</name>
<sequence length="842" mass="97866">MSYNNISNIISARQQVEALVKKNTDMNDKNYENSQKIRNQNTPNVRNLRNQMANIIIDPSNNHSPIKTNNSYNNQNPALVCRISTPSPIKFVQEDYQENEDKSGQSKSQIFYQDYFNNNINQIKHQSKGSNFQQTNNQVQKSQIYKNQEEQNTTQQPTPIYQQRMSVQNGIYQISQQPQVPSIINYQQTTENINERRQQQGNNYNNSISPKFANISIQPALQNQQNNQRLATMSGQQHQVKQYYQQQQQLTPQKSLNQLNTSQMQPNQTAPPKFAQFSPIFSQKQIVNYHPINMQPIFAQKNNTLLQQNNQIQVPPPLNISDQLKDQMIYPNLANQTPQAQVFQGQIIPQQLPLESVRKSLRSISVNQDAFQNQIIQINQNPAYQKVSQIQNFQQNYQKPVILVSQPQQQFNNQILQQPLQREQLIQIDQPRFQQMNTVYQDQLNRAQISNRSISIDHNITQNNQQFQATPNINQKSALLIQSNNQLQQQQQQQQQQQNIVQETIPRIQLNNINNSMNKNGRSEIKIQINGKTETLLNIQNEQKINSQKKQPLQNSNIQQGNIIPNNFRVQTEVTPEKKKNDSQYFRASLNKFNLQNSMQKQQIDENEIQNISEKKLAQIKDFSKSPSRFFAHVKEQLNKVKKQSKYIQNPLASFNDQSLRKIEMQSSSINKTALQQSKQQHEINNSLSEDSKQISQSEIMKDNSYSKNFIEIQGLQNKQKSQISSLSQLERSKQQIQIIKERIAAISKNSTDESPFQQISNEEQQEIIQNENKDQSEQKKESYNQKIQKNQFQLLINAAEYSLELDTDYSPIVDGKKVHLNIFKNNSKIQDSTESLQAQLK</sequence>
<dbReference type="Proteomes" id="UP000009168">
    <property type="component" value="Unassembled WGS sequence"/>
</dbReference>
<keyword evidence="1" id="KW-0175">Coiled coil</keyword>
<reference evidence="4" key="1">
    <citation type="journal article" date="2006" name="PLoS Biol.">
        <title>Macronuclear genome sequence of the ciliate Tetrahymena thermophila, a model eukaryote.</title>
        <authorList>
            <person name="Eisen J.A."/>
            <person name="Coyne R.S."/>
            <person name="Wu M."/>
            <person name="Wu D."/>
            <person name="Thiagarajan M."/>
            <person name="Wortman J.R."/>
            <person name="Badger J.H."/>
            <person name="Ren Q."/>
            <person name="Amedeo P."/>
            <person name="Jones K.M."/>
            <person name="Tallon L.J."/>
            <person name="Delcher A.L."/>
            <person name="Salzberg S.L."/>
            <person name="Silva J.C."/>
            <person name="Haas B.J."/>
            <person name="Majoros W.H."/>
            <person name="Farzad M."/>
            <person name="Carlton J.M."/>
            <person name="Smith R.K. Jr."/>
            <person name="Garg J."/>
            <person name="Pearlman R.E."/>
            <person name="Karrer K.M."/>
            <person name="Sun L."/>
            <person name="Manning G."/>
            <person name="Elde N.C."/>
            <person name="Turkewitz A.P."/>
            <person name="Asai D.J."/>
            <person name="Wilkes D.E."/>
            <person name="Wang Y."/>
            <person name="Cai H."/>
            <person name="Collins K."/>
            <person name="Stewart B.A."/>
            <person name="Lee S.R."/>
            <person name="Wilamowska K."/>
            <person name="Weinberg Z."/>
            <person name="Ruzzo W.L."/>
            <person name="Wloga D."/>
            <person name="Gaertig J."/>
            <person name="Frankel J."/>
            <person name="Tsao C.-C."/>
            <person name="Gorovsky M.A."/>
            <person name="Keeling P.J."/>
            <person name="Waller R.F."/>
            <person name="Patron N.J."/>
            <person name="Cherry J.M."/>
            <person name="Stover N.A."/>
            <person name="Krieger C.J."/>
            <person name="del Toro C."/>
            <person name="Ryder H.F."/>
            <person name="Williamson S.C."/>
            <person name="Barbeau R.A."/>
            <person name="Hamilton E.P."/>
            <person name="Orias E."/>
        </authorList>
    </citation>
    <scope>NUCLEOTIDE SEQUENCE [LARGE SCALE GENOMIC DNA]</scope>
    <source>
        <strain evidence="4">SB210</strain>
    </source>
</reference>
<evidence type="ECO:0000256" key="1">
    <source>
        <dbReference type="SAM" id="Coils"/>
    </source>
</evidence>
<dbReference type="EMBL" id="GG662527">
    <property type="protein sequence ID" value="EAS02623.3"/>
    <property type="molecule type" value="Genomic_DNA"/>
</dbReference>
<dbReference type="AlphaFoldDB" id="I7LWP9"/>
<evidence type="ECO:0000313" key="3">
    <source>
        <dbReference type="EMBL" id="EAS02623.3"/>
    </source>
</evidence>
<organism evidence="3 4">
    <name type="scientific">Tetrahymena thermophila (strain SB210)</name>
    <dbReference type="NCBI Taxonomy" id="312017"/>
    <lineage>
        <taxon>Eukaryota</taxon>
        <taxon>Sar</taxon>
        <taxon>Alveolata</taxon>
        <taxon>Ciliophora</taxon>
        <taxon>Intramacronucleata</taxon>
        <taxon>Oligohymenophorea</taxon>
        <taxon>Hymenostomatida</taxon>
        <taxon>Tetrahymenina</taxon>
        <taxon>Tetrahymenidae</taxon>
        <taxon>Tetrahymena</taxon>
    </lineage>
</organism>